<dbReference type="InterPro" id="IPR011600">
    <property type="entry name" value="Pept_C14_caspase"/>
</dbReference>
<dbReference type="PANTHER" id="PTHR22576">
    <property type="entry name" value="MUCOSA ASSOCIATED LYMPHOID TISSUE LYMPHOMA TRANSLOCATION PROTEIN 1/PARACASPASE"/>
    <property type="match status" value="1"/>
</dbReference>
<evidence type="ECO:0000313" key="2">
    <source>
        <dbReference type="EMBL" id="HAE29244.1"/>
    </source>
</evidence>
<dbReference type="SUPFAM" id="SSF52129">
    <property type="entry name" value="Caspase-like"/>
    <property type="match status" value="2"/>
</dbReference>
<evidence type="ECO:0000313" key="3">
    <source>
        <dbReference type="Proteomes" id="UP000259610"/>
    </source>
</evidence>
<sequence length="525" mass="56376">MISRRHLLLLGGAAALPWPGRADESGNGSGRGPRHALIIGNAAYSEGIGTLANPVRDAHRVAEGIVECGFSLVTGDVVKDAGRSEMMSAFRAYVDAMQTSGPDATGFVYYSGHGAARDGEGNFLIPVEDAAVLDEALWDDSVSLDWVMGKLTDCEAPTVLSIDACRNVLKLPEAERALGGGESFRGLRRSAGSAEERNMFISFATWEGETASDGLADDGNGPYAKALGTRLLEPAITVRDMFENVRLDVLEMTRQRQEPMNLSRLQRRSSDIRIGSWSRAPGAPSAPVSQNPLRVALVFSNDYAESDPYGLPNTHSDGEKVASALGESGYKVRHIRNADLAGFNDGLAMLRNALNAAGPASVGVVYFAGYGASLYGEDNYLIPNGPLPRNDYEVGESGAKLQDAVEFLEDSAAQAVIVMVDCGRKYDSPMETKGLEPGFADYTSDANVVIAYADKPGTTRPDTYGPSVFADAFARRVRSPDRIDINKVMLQVSGDVIAETANQQQPWFQSSVRLPIFFRADVEDS</sequence>
<dbReference type="AlphaFoldDB" id="A0A3B9H4R7"/>
<organism evidence="2 3">
    <name type="scientific">Hyphomonas adhaerens</name>
    <dbReference type="NCBI Taxonomy" id="81029"/>
    <lineage>
        <taxon>Bacteria</taxon>
        <taxon>Pseudomonadati</taxon>
        <taxon>Pseudomonadota</taxon>
        <taxon>Alphaproteobacteria</taxon>
        <taxon>Hyphomonadales</taxon>
        <taxon>Hyphomonadaceae</taxon>
        <taxon>Hyphomonas</taxon>
    </lineage>
</organism>
<dbReference type="Gene3D" id="3.40.50.1460">
    <property type="match status" value="2"/>
</dbReference>
<dbReference type="GO" id="GO:0006508">
    <property type="term" value="P:proteolysis"/>
    <property type="evidence" value="ECO:0007669"/>
    <property type="project" value="InterPro"/>
</dbReference>
<feature type="domain" description="Peptidase C14 caspase" evidence="1">
    <location>
        <begin position="294"/>
        <end position="512"/>
    </location>
</feature>
<dbReference type="InterPro" id="IPR029030">
    <property type="entry name" value="Caspase-like_dom_sf"/>
</dbReference>
<comment type="caution">
    <text evidence="2">The sequence shown here is derived from an EMBL/GenBank/DDBJ whole genome shotgun (WGS) entry which is preliminary data.</text>
</comment>
<dbReference type="PANTHER" id="PTHR22576:SF37">
    <property type="entry name" value="MUCOSA-ASSOCIATED LYMPHOID TISSUE LYMPHOMA TRANSLOCATION PROTEIN 1"/>
    <property type="match status" value="1"/>
</dbReference>
<dbReference type="InterPro" id="IPR052039">
    <property type="entry name" value="Caspase-related_regulators"/>
</dbReference>
<reference evidence="2 3" key="1">
    <citation type="journal article" date="2018" name="Nat. Biotechnol.">
        <title>A standardized bacterial taxonomy based on genome phylogeny substantially revises the tree of life.</title>
        <authorList>
            <person name="Parks D.H."/>
            <person name="Chuvochina M."/>
            <person name="Waite D.W."/>
            <person name="Rinke C."/>
            <person name="Skarshewski A."/>
            <person name="Chaumeil P.A."/>
            <person name="Hugenholtz P."/>
        </authorList>
    </citation>
    <scope>NUCLEOTIDE SEQUENCE [LARGE SCALE GENOMIC DNA]</scope>
    <source>
        <strain evidence="2">UBA8733</strain>
    </source>
</reference>
<evidence type="ECO:0000259" key="1">
    <source>
        <dbReference type="Pfam" id="PF00656"/>
    </source>
</evidence>
<dbReference type="Proteomes" id="UP000259610">
    <property type="component" value="Unassembled WGS sequence"/>
</dbReference>
<proteinExistence type="predicted"/>
<accession>A0A3B9H4R7</accession>
<name>A0A3B9H4R7_9PROT</name>
<gene>
    <name evidence="2" type="ORF">DCG58_18940</name>
</gene>
<dbReference type="EMBL" id="DMAN01000430">
    <property type="protein sequence ID" value="HAE29244.1"/>
    <property type="molecule type" value="Genomic_DNA"/>
</dbReference>
<feature type="domain" description="Peptidase C14 caspase" evidence="1">
    <location>
        <begin position="34"/>
        <end position="267"/>
    </location>
</feature>
<dbReference type="RefSeq" id="WP_272993042.1">
    <property type="nucleotide sequence ID" value="NZ_CAJQMV010000017.1"/>
</dbReference>
<protein>
    <recommendedName>
        <fullName evidence="1">Peptidase C14 caspase domain-containing protein</fullName>
    </recommendedName>
</protein>
<dbReference type="GO" id="GO:0004197">
    <property type="term" value="F:cysteine-type endopeptidase activity"/>
    <property type="evidence" value="ECO:0007669"/>
    <property type="project" value="InterPro"/>
</dbReference>
<dbReference type="Pfam" id="PF00656">
    <property type="entry name" value="Peptidase_C14"/>
    <property type="match status" value="2"/>
</dbReference>